<sequence>MHWRTLETTWPKVQFEDGSRHGRPDPTLDIRVLLSCLFTRTKNVISPYVPLSQPPESWAPPPSASVLSVTSMTELSHGYFRRRGTHSLRDLAVRGQTKPKPKLLGTVCSLYLRLDTIDRSPRHQ</sequence>
<dbReference type="AlphaFoldDB" id="N1PSX8"/>
<organism evidence="1 2">
    <name type="scientific">Dothistroma septosporum (strain NZE10 / CBS 128990)</name>
    <name type="common">Red band needle blight fungus</name>
    <name type="synonym">Mycosphaerella pini</name>
    <dbReference type="NCBI Taxonomy" id="675120"/>
    <lineage>
        <taxon>Eukaryota</taxon>
        <taxon>Fungi</taxon>
        <taxon>Dikarya</taxon>
        <taxon>Ascomycota</taxon>
        <taxon>Pezizomycotina</taxon>
        <taxon>Dothideomycetes</taxon>
        <taxon>Dothideomycetidae</taxon>
        <taxon>Mycosphaerellales</taxon>
        <taxon>Mycosphaerellaceae</taxon>
        <taxon>Dothistroma</taxon>
    </lineage>
</organism>
<accession>N1PSX8</accession>
<dbReference type="HOGENOM" id="CLU_2003859_0_0_1"/>
<evidence type="ECO:0000313" key="1">
    <source>
        <dbReference type="EMBL" id="EME46482.1"/>
    </source>
</evidence>
<reference evidence="2" key="1">
    <citation type="journal article" date="2012" name="PLoS Genet.">
        <title>The genomes of the fungal plant pathogens Cladosporium fulvum and Dothistroma septosporum reveal adaptation to different hosts and lifestyles but also signatures of common ancestry.</title>
        <authorList>
            <person name="de Wit P.J.G.M."/>
            <person name="van der Burgt A."/>
            <person name="Oekmen B."/>
            <person name="Stergiopoulos I."/>
            <person name="Abd-Elsalam K.A."/>
            <person name="Aerts A.L."/>
            <person name="Bahkali A.H."/>
            <person name="Beenen H.G."/>
            <person name="Chettri P."/>
            <person name="Cox M.P."/>
            <person name="Datema E."/>
            <person name="de Vries R.P."/>
            <person name="Dhillon B."/>
            <person name="Ganley A.R."/>
            <person name="Griffiths S.A."/>
            <person name="Guo Y."/>
            <person name="Hamelin R.C."/>
            <person name="Henrissat B."/>
            <person name="Kabir M.S."/>
            <person name="Jashni M.K."/>
            <person name="Kema G."/>
            <person name="Klaubauf S."/>
            <person name="Lapidus A."/>
            <person name="Levasseur A."/>
            <person name="Lindquist E."/>
            <person name="Mehrabi R."/>
            <person name="Ohm R.A."/>
            <person name="Owen T.J."/>
            <person name="Salamov A."/>
            <person name="Schwelm A."/>
            <person name="Schijlen E."/>
            <person name="Sun H."/>
            <person name="van den Burg H.A."/>
            <person name="van Ham R.C.H.J."/>
            <person name="Zhang S."/>
            <person name="Goodwin S.B."/>
            <person name="Grigoriev I.V."/>
            <person name="Collemare J."/>
            <person name="Bradshaw R.E."/>
        </authorList>
    </citation>
    <scope>NUCLEOTIDE SEQUENCE [LARGE SCALE GENOMIC DNA]</scope>
    <source>
        <strain evidence="2">NZE10 / CBS 128990</strain>
    </source>
</reference>
<dbReference type="EMBL" id="KB446537">
    <property type="protein sequence ID" value="EME46482.1"/>
    <property type="molecule type" value="Genomic_DNA"/>
</dbReference>
<gene>
    <name evidence="1" type="ORF">DOTSEDRAFT_70476</name>
</gene>
<evidence type="ECO:0000313" key="2">
    <source>
        <dbReference type="Proteomes" id="UP000016933"/>
    </source>
</evidence>
<reference evidence="1 2" key="2">
    <citation type="journal article" date="2012" name="PLoS Pathog.">
        <title>Diverse lifestyles and strategies of plant pathogenesis encoded in the genomes of eighteen Dothideomycetes fungi.</title>
        <authorList>
            <person name="Ohm R.A."/>
            <person name="Feau N."/>
            <person name="Henrissat B."/>
            <person name="Schoch C.L."/>
            <person name="Horwitz B.A."/>
            <person name="Barry K.W."/>
            <person name="Condon B.J."/>
            <person name="Copeland A.C."/>
            <person name="Dhillon B."/>
            <person name="Glaser F."/>
            <person name="Hesse C.N."/>
            <person name="Kosti I."/>
            <person name="LaButti K."/>
            <person name="Lindquist E.A."/>
            <person name="Lucas S."/>
            <person name="Salamov A.A."/>
            <person name="Bradshaw R.E."/>
            <person name="Ciuffetti L."/>
            <person name="Hamelin R.C."/>
            <person name="Kema G.H.J."/>
            <person name="Lawrence C."/>
            <person name="Scott J.A."/>
            <person name="Spatafora J.W."/>
            <person name="Turgeon B.G."/>
            <person name="de Wit P.J.G.M."/>
            <person name="Zhong S."/>
            <person name="Goodwin S.B."/>
            <person name="Grigoriev I.V."/>
        </authorList>
    </citation>
    <scope>NUCLEOTIDE SEQUENCE [LARGE SCALE GENOMIC DNA]</scope>
    <source>
        <strain evidence="2">NZE10 / CBS 128990</strain>
    </source>
</reference>
<name>N1PSX8_DOTSN</name>
<proteinExistence type="predicted"/>
<protein>
    <submittedName>
        <fullName evidence="1">Uncharacterized protein</fullName>
    </submittedName>
</protein>
<keyword evidence="2" id="KW-1185">Reference proteome</keyword>
<dbReference type="Proteomes" id="UP000016933">
    <property type="component" value="Unassembled WGS sequence"/>
</dbReference>